<dbReference type="InterPro" id="IPR016024">
    <property type="entry name" value="ARM-type_fold"/>
</dbReference>
<dbReference type="SUPFAM" id="SSF48371">
    <property type="entry name" value="ARM repeat"/>
    <property type="match status" value="1"/>
</dbReference>
<protein>
    <recommendedName>
        <fullName evidence="4">SWI/SNF-like complex subunit BAF250 C-terminal domain-containing protein</fullName>
    </recommendedName>
</protein>
<comment type="caution">
    <text evidence="2">The sequence shown here is derived from an EMBL/GenBank/DDBJ whole genome shotgun (WGS) entry which is preliminary data.</text>
</comment>
<reference evidence="2 3" key="1">
    <citation type="journal article" date="2012" name="Genome Biol.">
        <title>Genome and low-iron response of an oceanic diatom adapted to chronic iron limitation.</title>
        <authorList>
            <person name="Lommer M."/>
            <person name="Specht M."/>
            <person name="Roy A.S."/>
            <person name="Kraemer L."/>
            <person name="Andreson R."/>
            <person name="Gutowska M.A."/>
            <person name="Wolf J."/>
            <person name="Bergner S.V."/>
            <person name="Schilhabel M.B."/>
            <person name="Klostermeier U.C."/>
            <person name="Beiko R.G."/>
            <person name="Rosenstiel P."/>
            <person name="Hippler M."/>
            <person name="Laroche J."/>
        </authorList>
    </citation>
    <scope>NUCLEOTIDE SEQUENCE [LARGE SCALE GENOMIC DNA]</scope>
    <source>
        <strain evidence="2 3">CCMP1005</strain>
    </source>
</reference>
<dbReference type="OMA" id="RTAQSAY"/>
<dbReference type="AlphaFoldDB" id="K0RBL8"/>
<feature type="region of interest" description="Disordered" evidence="1">
    <location>
        <begin position="1"/>
        <end position="35"/>
    </location>
</feature>
<evidence type="ECO:0000313" key="3">
    <source>
        <dbReference type="Proteomes" id="UP000266841"/>
    </source>
</evidence>
<gene>
    <name evidence="2" type="ORF">THAOC_34842</name>
</gene>
<dbReference type="Proteomes" id="UP000266841">
    <property type="component" value="Unassembled WGS sequence"/>
</dbReference>
<proteinExistence type="predicted"/>
<keyword evidence="3" id="KW-1185">Reference proteome</keyword>
<name>K0RBL8_THAOC</name>
<accession>K0RBL8</accession>
<dbReference type="eggNOG" id="ENOG502SQ0F">
    <property type="taxonomic scope" value="Eukaryota"/>
</dbReference>
<dbReference type="EMBL" id="AGNL01047729">
    <property type="protein sequence ID" value="EJK46486.1"/>
    <property type="molecule type" value="Genomic_DNA"/>
</dbReference>
<dbReference type="OrthoDB" id="47567at2759"/>
<organism evidence="2 3">
    <name type="scientific">Thalassiosira oceanica</name>
    <name type="common">Marine diatom</name>
    <dbReference type="NCBI Taxonomy" id="159749"/>
    <lineage>
        <taxon>Eukaryota</taxon>
        <taxon>Sar</taxon>
        <taxon>Stramenopiles</taxon>
        <taxon>Ochrophyta</taxon>
        <taxon>Bacillariophyta</taxon>
        <taxon>Coscinodiscophyceae</taxon>
        <taxon>Thalassiosirophycidae</taxon>
        <taxon>Thalassiosirales</taxon>
        <taxon>Thalassiosiraceae</taxon>
        <taxon>Thalassiosira</taxon>
    </lineage>
</organism>
<evidence type="ECO:0000256" key="1">
    <source>
        <dbReference type="SAM" id="MobiDB-lite"/>
    </source>
</evidence>
<evidence type="ECO:0008006" key="4">
    <source>
        <dbReference type="Google" id="ProtNLM"/>
    </source>
</evidence>
<evidence type="ECO:0000313" key="2">
    <source>
        <dbReference type="EMBL" id="EJK46486.1"/>
    </source>
</evidence>
<sequence>MERSSKRKAKEATASQSKRRRTAQSAYKPPAPVPTFDINTKSAHLNSFDAETVSRILLNTNLDQVASALNALTKATNDVESNYCLGMGGEKLLEALVKLFDEVIGWDVGDGEEDRSFDGSITVEPTWEIKDLRGKHRRWADHCREKLASPSPSSTDSTKILDPETDVKILEVIVTILRNLSFVAQNLRFLCYSEGVLRVLTGSLYYRAGGTGDEKAGDDSNSNTSAHQSNMCVNSLHALVNLAGTINLTGRQMFIDRVLLESPDNECLLTVPEQQKPAAENENGPALAKGTYPKYGMSTVLGFGGLYLSKQYDFKSDRLDNVPDSVVHSLVGGVIQATYALFPAIANLFEPNDITSSSSMASGYHRPSVISAIEFLTELISKPDNKDFFLNIPNRVLESLTEFLFIPRLTPESLDYVDPCCNIVTRVSAMKLMVGYDTSVDSDVRDRSCDLLIKLTDGSPEIQKDLGLLPPMHSEHSEDREDDSALRRTNIRLYDSLLSMVESTSGSGAVLAIRLLNNLALSQENKMGKRYVERKLLSVVSRNSQVSNLAFNGVLSYS</sequence>